<proteinExistence type="predicted"/>
<evidence type="ECO:0000313" key="2">
    <source>
        <dbReference type="EMBL" id="MBA2881801.1"/>
    </source>
</evidence>
<comment type="caution">
    <text evidence="2">The sequence shown here is derived from an EMBL/GenBank/DDBJ whole genome shotgun (WGS) entry which is preliminary data.</text>
</comment>
<keyword evidence="1" id="KW-0472">Membrane</keyword>
<accession>A0A7W0C9T9</accession>
<dbReference type="AlphaFoldDB" id="A0A7W0C9T9"/>
<keyword evidence="1" id="KW-1133">Transmembrane helix</keyword>
<reference evidence="2 3" key="1">
    <citation type="submission" date="2020-07" db="EMBL/GenBank/DDBJ databases">
        <title>Genomic Encyclopedia of Type Strains, Phase IV (KMG-IV): sequencing the most valuable type-strain genomes for metagenomic binning, comparative biology and taxonomic classification.</title>
        <authorList>
            <person name="Goeker M."/>
        </authorList>
    </citation>
    <scope>NUCLEOTIDE SEQUENCE [LARGE SCALE GENOMIC DNA]</scope>
    <source>
        <strain evidence="2 3">DSM 17721</strain>
    </source>
</reference>
<name>A0A7W0C9T9_9BACT</name>
<gene>
    <name evidence="2" type="ORF">HNR65_002132</name>
</gene>
<dbReference type="RefSeq" id="WP_181551454.1">
    <property type="nucleotide sequence ID" value="NZ_JACDUS010000005.1"/>
</dbReference>
<evidence type="ECO:0000313" key="3">
    <source>
        <dbReference type="Proteomes" id="UP000525298"/>
    </source>
</evidence>
<evidence type="ECO:0000256" key="1">
    <source>
        <dbReference type="SAM" id="Phobius"/>
    </source>
</evidence>
<organism evidence="2 3">
    <name type="scientific">Desulfosalsimonas propionicica</name>
    <dbReference type="NCBI Taxonomy" id="332175"/>
    <lineage>
        <taxon>Bacteria</taxon>
        <taxon>Pseudomonadati</taxon>
        <taxon>Thermodesulfobacteriota</taxon>
        <taxon>Desulfobacteria</taxon>
        <taxon>Desulfobacterales</taxon>
        <taxon>Desulfosalsimonadaceae</taxon>
        <taxon>Desulfosalsimonas</taxon>
    </lineage>
</organism>
<keyword evidence="1" id="KW-0812">Transmembrane</keyword>
<sequence>MNFFTTILASTAITTGLIGAVAWLARTWIKERLTRSIKHEYDKDLEEFKSDLASSNAIDLEQLKSELSASNAVEIEQFKARIGTEYEIIKASLLRYTEKQFELYNDLWASLCDLEVCVTKLWEEANLTNLRKLARQLHDTRLKVRKSALLIEDRHFKELNYVLSEFEGFQFGKQYLIDLRKARRNEYVDEYQIHDAISNNAEIKNRLVGLLSDMMACLKRQIVKPEEPNQAN</sequence>
<feature type="transmembrane region" description="Helical" evidence="1">
    <location>
        <begin position="6"/>
        <end position="25"/>
    </location>
</feature>
<keyword evidence="3" id="KW-1185">Reference proteome</keyword>
<protein>
    <submittedName>
        <fullName evidence="2">Uncharacterized protein</fullName>
    </submittedName>
</protein>
<dbReference type="EMBL" id="JACDUS010000005">
    <property type="protein sequence ID" value="MBA2881801.1"/>
    <property type="molecule type" value="Genomic_DNA"/>
</dbReference>
<dbReference type="Proteomes" id="UP000525298">
    <property type="component" value="Unassembled WGS sequence"/>
</dbReference>